<dbReference type="PANTHER" id="PTHR11439:SF498">
    <property type="entry name" value="DNAK FAMILY PROTEIN"/>
    <property type="match status" value="1"/>
</dbReference>
<dbReference type="GO" id="GO:0015074">
    <property type="term" value="P:DNA integration"/>
    <property type="evidence" value="ECO:0007669"/>
    <property type="project" value="InterPro"/>
</dbReference>
<dbReference type="Pfam" id="PF14244">
    <property type="entry name" value="Retrotran_gag_3"/>
    <property type="match status" value="1"/>
</dbReference>
<dbReference type="InterPro" id="IPR025724">
    <property type="entry name" value="GAG-pre-integrase_dom"/>
</dbReference>
<evidence type="ECO:0000256" key="1">
    <source>
        <dbReference type="ARBA" id="ARBA00022750"/>
    </source>
</evidence>
<keyword evidence="1" id="KW-0378">Hydrolase</keyword>
<reference evidence="4" key="1">
    <citation type="submission" date="2018-02" db="EMBL/GenBank/DDBJ databases">
        <authorList>
            <person name="Cohen D.B."/>
            <person name="Kent A.D."/>
        </authorList>
    </citation>
    <scope>NUCLEOTIDE SEQUENCE</scope>
</reference>
<dbReference type="InterPro" id="IPR005162">
    <property type="entry name" value="Retrotrans_gag_dom"/>
</dbReference>
<dbReference type="InterPro" id="IPR057670">
    <property type="entry name" value="SH3_retrovirus"/>
</dbReference>
<evidence type="ECO:0000313" key="4">
    <source>
        <dbReference type="EMBL" id="SPC79547.1"/>
    </source>
</evidence>
<dbReference type="CDD" id="cd09272">
    <property type="entry name" value="RNase_HI_RT_Ty1"/>
    <property type="match status" value="1"/>
</dbReference>
<dbReference type="InterPro" id="IPR013103">
    <property type="entry name" value="RVT_2"/>
</dbReference>
<dbReference type="Pfam" id="PF00665">
    <property type="entry name" value="rve"/>
    <property type="match status" value="1"/>
</dbReference>
<feature type="region of interest" description="Disordered" evidence="2">
    <location>
        <begin position="884"/>
        <end position="963"/>
    </location>
</feature>
<dbReference type="GO" id="GO:0003676">
    <property type="term" value="F:nucleic acid binding"/>
    <property type="evidence" value="ECO:0007669"/>
    <property type="project" value="InterPro"/>
</dbReference>
<evidence type="ECO:0000259" key="3">
    <source>
        <dbReference type="PROSITE" id="PS50994"/>
    </source>
</evidence>
<dbReference type="PANTHER" id="PTHR11439">
    <property type="entry name" value="GAG-POL-RELATED RETROTRANSPOSON"/>
    <property type="match status" value="1"/>
</dbReference>
<dbReference type="GO" id="GO:0004190">
    <property type="term" value="F:aspartic-type endopeptidase activity"/>
    <property type="evidence" value="ECO:0007669"/>
    <property type="project" value="UniProtKB-KW"/>
</dbReference>
<feature type="domain" description="Integrase catalytic" evidence="3">
    <location>
        <begin position="580"/>
        <end position="752"/>
    </location>
</feature>
<evidence type="ECO:0000256" key="2">
    <source>
        <dbReference type="SAM" id="MobiDB-lite"/>
    </source>
</evidence>
<feature type="compositionally biased region" description="Polar residues" evidence="2">
    <location>
        <begin position="929"/>
        <end position="958"/>
    </location>
</feature>
<dbReference type="Pfam" id="PF25597">
    <property type="entry name" value="SH3_retrovirus"/>
    <property type="match status" value="1"/>
</dbReference>
<proteinExistence type="predicted"/>
<gene>
    <name evidence="4" type="ORF">FSB_LOCUS7429</name>
</gene>
<dbReference type="Pfam" id="PF13976">
    <property type="entry name" value="gag_pre-integrs"/>
    <property type="match status" value="1"/>
</dbReference>
<dbReference type="InterPro" id="IPR036397">
    <property type="entry name" value="RNaseH_sf"/>
</dbReference>
<keyword evidence="1" id="KW-0645">Protease</keyword>
<protein>
    <recommendedName>
        <fullName evidence="3">Integrase catalytic domain-containing protein</fullName>
    </recommendedName>
</protein>
<name>A0A2N9EL12_FAGSY</name>
<dbReference type="InterPro" id="IPR012337">
    <property type="entry name" value="RNaseH-like_sf"/>
</dbReference>
<dbReference type="Pfam" id="PF07727">
    <property type="entry name" value="RVT_2"/>
    <property type="match status" value="1"/>
</dbReference>
<sequence>MASEVFNPQPNSSASTTAVIDDPLPSSPYYLHPSDNSSLILVPEPLTGDNFHSWFRSMNMALTIKNKLGFVDGSIREPEVDPRSSLHAHWNRCNTVVITWILNCVSKQIHASVLYKPTAYIIWKELQEKFSQSNGPQIFQLEKDIGSLTQNQNPVSDYYTQLQELWEELLNYSPNPVCNCSPSCSCGAMTKTLEKYEQRCVMQFLMGLNESFAAVRGQILLMDPMPPINKVFSLIRQKERHRSIGSLHASLSTPFVESTALMCKSKGMKVVGSKQFSQKKERPQCTHCGLLGHTVDKCYKLHGFPPGYKTRGKHSAANQTSLSHLAQPTAAVTDEFSTSQLSQVQAYSHHQASVNTTSSHLPSSSMTGIPFCPSTCSSSNFTPNLSHSVFSSHTTPHSHIKHDSWILDTGATDHMVCSISCLSTVTSTIQAIVELPNGNMVPVTHIGTVKLSSSLILTDVLCVPSFHFNLISAFTPWRMIGLGKIHNGLYILQLDALNSQLNKLQSVVFAYPSTDSFPFHSAHKTVAPVSNLTDLQLWHCRLGHPSVDRMHFLHQFVPTFHAINKESHFCDVCPLAKQKRLPFPTAGHKSIHNFDLIHCDIWGPYFLSTHDGFKYFLTIVDDCSRSTWIYLMSSKADTRPLLLSFFTMIETQFNTKIKALRSDNGLEFLMSDFFSSKGVIHQTSCVKTPQQNSVVERKHQHLLNVARALKFQSNVPLNFWGDLILHAAYLINRLPSPLLQNKTPFEILMHTAPSYSHLKVFGCLAYASNLSPHKTKFDTRAIPCVFLGYPFGVKGYKLFDLSTKKFLVSRDVIFHESTFPFYSTTSLINPFTSPSTSSDSASYLTHPLLHPTNSTESSIFSPLPTQAHFCPKSPLPHCLESPLHHNLQSPLHHSPESPPQHSPESPLLHGPKSSLVSAPSVEPALNASAYPTDTSQPINTLSESVMDTSSSIPSASLRKSSRPVKTPSYLQDYHCNLAISADTSFPFSVAVTHPIQHNLSYSHLSDSHKAFTLALSTHTEPHFYHKAIHSPQWCEAMSKELTALEANHTWVLTSLSPGKHPIGCKWVYKLKFKSDGSIERYKARLVAKGYNQQEGIDYFETFSPVAKLVTVRSFVAIAAAKGWSLTQLDVNNAFLHGDLDEEVYMSLPLGYKGNNQLPHQVCRLTKSLYGLKQASRQWFSKFSSTLLHHGFIQSKCDYSLFTKTKGSTFIALLVYVDDILIASNAPTAVTKLTTFLDDKFKLKDLGHAKYFLGLELARSHKGISLCQRKYTLDILEDAGFLASKPVKFPMEQHIKLSRDDGSLLTDPTVYRRLVGKLLYLTLTRPDISYSVSRLSQFMDQPRAPHLHAAHRVLQYLKGSPGQGLFFPATNSLQLKAFCDSDWVGCSDTRRSVTGFCLFLGDSLISWRSKKQSIVSRSSAEAEYRAMAITTCEITWLLSLLRDFQIDHSMAALLFCENQAALHIAANPVFHERTKHIEVDCHFIRDKIQAGILKTLHICSAHQLADIFTKPLGFVSFSHLLSKLGVLNIHSPT</sequence>
<dbReference type="SUPFAM" id="SSF53098">
    <property type="entry name" value="Ribonuclease H-like"/>
    <property type="match status" value="1"/>
</dbReference>
<dbReference type="InterPro" id="IPR029472">
    <property type="entry name" value="Copia-like_N"/>
</dbReference>
<dbReference type="SUPFAM" id="SSF56672">
    <property type="entry name" value="DNA/RNA polymerases"/>
    <property type="match status" value="1"/>
</dbReference>
<dbReference type="InterPro" id="IPR001584">
    <property type="entry name" value="Integrase_cat-core"/>
</dbReference>
<keyword evidence="1" id="KW-0064">Aspartyl protease</keyword>
<dbReference type="Pfam" id="PF22936">
    <property type="entry name" value="Pol_BBD"/>
    <property type="match status" value="1"/>
</dbReference>
<dbReference type="PROSITE" id="PS50994">
    <property type="entry name" value="INTEGRASE"/>
    <property type="match status" value="1"/>
</dbReference>
<dbReference type="InterPro" id="IPR043502">
    <property type="entry name" value="DNA/RNA_pol_sf"/>
</dbReference>
<dbReference type="EMBL" id="OIVN01000396">
    <property type="protein sequence ID" value="SPC79547.1"/>
    <property type="molecule type" value="Genomic_DNA"/>
</dbReference>
<dbReference type="Pfam" id="PF03732">
    <property type="entry name" value="Retrotrans_gag"/>
    <property type="match status" value="1"/>
</dbReference>
<organism evidence="4">
    <name type="scientific">Fagus sylvatica</name>
    <name type="common">Beechnut</name>
    <dbReference type="NCBI Taxonomy" id="28930"/>
    <lineage>
        <taxon>Eukaryota</taxon>
        <taxon>Viridiplantae</taxon>
        <taxon>Streptophyta</taxon>
        <taxon>Embryophyta</taxon>
        <taxon>Tracheophyta</taxon>
        <taxon>Spermatophyta</taxon>
        <taxon>Magnoliopsida</taxon>
        <taxon>eudicotyledons</taxon>
        <taxon>Gunneridae</taxon>
        <taxon>Pentapetalae</taxon>
        <taxon>rosids</taxon>
        <taxon>fabids</taxon>
        <taxon>Fagales</taxon>
        <taxon>Fagaceae</taxon>
        <taxon>Fagus</taxon>
    </lineage>
</organism>
<dbReference type="Gene3D" id="3.30.420.10">
    <property type="entry name" value="Ribonuclease H-like superfamily/Ribonuclease H"/>
    <property type="match status" value="1"/>
</dbReference>
<dbReference type="InterPro" id="IPR054722">
    <property type="entry name" value="PolX-like_BBD"/>
</dbReference>
<accession>A0A2N9EL12</accession>